<name>A0A0D1ZC73_9EURO</name>
<proteinExistence type="predicted"/>
<reference evidence="2 3" key="1">
    <citation type="submission" date="2015-01" db="EMBL/GenBank/DDBJ databases">
        <title>The Genome Sequence of Exophiala spinifera CBS89968.</title>
        <authorList>
            <consortium name="The Broad Institute Genomics Platform"/>
            <person name="Cuomo C."/>
            <person name="de Hoog S."/>
            <person name="Gorbushina A."/>
            <person name="Stielow B."/>
            <person name="Teixiera M."/>
            <person name="Abouelleil A."/>
            <person name="Chapman S.B."/>
            <person name="Priest M."/>
            <person name="Young S.K."/>
            <person name="Wortman J."/>
            <person name="Nusbaum C."/>
            <person name="Birren B."/>
        </authorList>
    </citation>
    <scope>NUCLEOTIDE SEQUENCE [LARGE SCALE GENOMIC DNA]</scope>
    <source>
        <strain evidence="2 3">CBS 89968</strain>
    </source>
</reference>
<feature type="region of interest" description="Disordered" evidence="1">
    <location>
        <begin position="1"/>
        <end position="21"/>
    </location>
</feature>
<evidence type="ECO:0000313" key="3">
    <source>
        <dbReference type="Proteomes" id="UP000053328"/>
    </source>
</evidence>
<keyword evidence="3" id="KW-1185">Reference proteome</keyword>
<dbReference type="GeneID" id="27338664"/>
<dbReference type="Proteomes" id="UP000053328">
    <property type="component" value="Unassembled WGS sequence"/>
</dbReference>
<evidence type="ECO:0000313" key="2">
    <source>
        <dbReference type="EMBL" id="KIW10617.1"/>
    </source>
</evidence>
<protein>
    <submittedName>
        <fullName evidence="2">Uncharacterized protein</fullName>
    </submittedName>
</protein>
<dbReference type="VEuPathDB" id="FungiDB:PV08_11581"/>
<accession>A0A0D1ZC73</accession>
<sequence>MHHEAADRRLQVREASAKPAHNDAKPFADGLFFVCTGDLTCSLFAEKEIERSPWTVTRPDHRLMAIEHPAANPRSDGRQSSAFPALGSHSDAKECYKYPHAPSVTRLPVSFSPSLTGCLSRGGGSYTAQNIVIDSSTIQYAK</sequence>
<evidence type="ECO:0000256" key="1">
    <source>
        <dbReference type="SAM" id="MobiDB-lite"/>
    </source>
</evidence>
<dbReference type="AlphaFoldDB" id="A0A0D1ZC73"/>
<dbReference type="RefSeq" id="XP_016230833.1">
    <property type="nucleotide sequence ID" value="XM_016385889.1"/>
</dbReference>
<gene>
    <name evidence="2" type="ORF">PV08_11581</name>
</gene>
<dbReference type="EMBL" id="KN847500">
    <property type="protein sequence ID" value="KIW10617.1"/>
    <property type="molecule type" value="Genomic_DNA"/>
</dbReference>
<dbReference type="HOGENOM" id="CLU_1815803_0_0_1"/>
<organism evidence="2 3">
    <name type="scientific">Exophiala spinifera</name>
    <dbReference type="NCBI Taxonomy" id="91928"/>
    <lineage>
        <taxon>Eukaryota</taxon>
        <taxon>Fungi</taxon>
        <taxon>Dikarya</taxon>
        <taxon>Ascomycota</taxon>
        <taxon>Pezizomycotina</taxon>
        <taxon>Eurotiomycetes</taxon>
        <taxon>Chaetothyriomycetidae</taxon>
        <taxon>Chaetothyriales</taxon>
        <taxon>Herpotrichiellaceae</taxon>
        <taxon>Exophiala</taxon>
    </lineage>
</organism>